<dbReference type="GO" id="GO:0009249">
    <property type="term" value="P:protein lipoylation"/>
    <property type="evidence" value="ECO:0007669"/>
    <property type="project" value="InterPro"/>
</dbReference>
<dbReference type="InterPro" id="IPR004143">
    <property type="entry name" value="BPL_LPL_catalytic"/>
</dbReference>
<dbReference type="NCBIfam" id="TIGR00214">
    <property type="entry name" value="lipB"/>
    <property type="match status" value="1"/>
</dbReference>
<dbReference type="InterPro" id="IPR000544">
    <property type="entry name" value="Octanoyltransferase"/>
</dbReference>
<evidence type="ECO:0000256" key="6">
    <source>
        <dbReference type="PIRNR" id="PIRNR016262"/>
    </source>
</evidence>
<feature type="domain" description="BPL/LPL catalytic" evidence="10">
    <location>
        <begin position="52"/>
        <end position="232"/>
    </location>
</feature>
<dbReference type="AlphaFoldDB" id="A0A1W0WD54"/>
<evidence type="ECO:0000256" key="7">
    <source>
        <dbReference type="PIRSR" id="PIRSR016262-1"/>
    </source>
</evidence>
<reference evidence="12" key="1">
    <citation type="submission" date="2017-01" db="EMBL/GenBank/DDBJ databases">
        <title>Comparative genomics of anhydrobiosis in the tardigrade Hypsibius dujardini.</title>
        <authorList>
            <person name="Yoshida Y."/>
            <person name="Koutsovoulos G."/>
            <person name="Laetsch D."/>
            <person name="Stevens L."/>
            <person name="Kumar S."/>
            <person name="Horikawa D."/>
            <person name="Ishino K."/>
            <person name="Komine S."/>
            <person name="Tomita M."/>
            <person name="Blaxter M."/>
            <person name="Arakawa K."/>
        </authorList>
    </citation>
    <scope>NUCLEOTIDE SEQUENCE [LARGE SCALE GENOMIC DNA]</scope>
    <source>
        <strain evidence="12">Z151</strain>
    </source>
</reference>
<dbReference type="HAMAP" id="MF_00013">
    <property type="entry name" value="LipB"/>
    <property type="match status" value="1"/>
</dbReference>
<evidence type="ECO:0000256" key="9">
    <source>
        <dbReference type="PIRSR" id="PIRSR016262-3"/>
    </source>
</evidence>
<comment type="pathway">
    <text evidence="2 6">Protein modification; protein lipoylation via endogenous pathway; protein N(6)-(lipoyl)lysine from octanoyl-[acyl-carrier-protein]: step 1/2.</text>
</comment>
<keyword evidence="12" id="KW-1185">Reference proteome</keyword>
<comment type="similarity">
    <text evidence="3 6">Belongs to the LipB family.</text>
</comment>
<sequence length="253" mass="28219">MSAAATKFAKILPYCNLGRMKYDKALTLQESLVQRQLSFSRNTTGDSPDNPLSSPDILLIVEHEPVYTVGIRSNEFTEIDSAVLQAKGADFHRTNRGGLITFHGPGQLVAYPILNLQRYKPSIRWYVCQLEEVLIRTCRHFGVESGRTENTGIWVERGKIAAIGLNCKKYITSHGLALNCDTDLAWFDGIVPCGLPGLGVTSLSRELGRTIGMAQVLPIFLQKFVEVFDLADVHEVSRDEVLRPMERVLAVER</sequence>
<dbReference type="CDD" id="cd16444">
    <property type="entry name" value="LipB"/>
    <property type="match status" value="1"/>
</dbReference>
<evidence type="ECO:0000256" key="3">
    <source>
        <dbReference type="ARBA" id="ARBA00007907"/>
    </source>
</evidence>
<dbReference type="PANTHER" id="PTHR10993">
    <property type="entry name" value="OCTANOYLTRANSFERASE"/>
    <property type="match status" value="1"/>
</dbReference>
<name>A0A1W0WD54_HYPEX</name>
<dbReference type="EC" id="2.3.1.181" evidence="6"/>
<evidence type="ECO:0000256" key="5">
    <source>
        <dbReference type="ARBA" id="ARBA00023315"/>
    </source>
</evidence>
<proteinExistence type="inferred from homology"/>
<dbReference type="PROSITE" id="PS51733">
    <property type="entry name" value="BPL_LPL_CATALYTIC"/>
    <property type="match status" value="1"/>
</dbReference>
<dbReference type="Proteomes" id="UP000192578">
    <property type="component" value="Unassembled WGS sequence"/>
</dbReference>
<feature type="active site" description="Acyl-thioester intermediate" evidence="7">
    <location>
        <position position="193"/>
    </location>
</feature>
<evidence type="ECO:0000313" key="11">
    <source>
        <dbReference type="EMBL" id="OQV13118.1"/>
    </source>
</evidence>
<feature type="binding site" evidence="8">
    <location>
        <begin position="175"/>
        <end position="177"/>
    </location>
    <ligand>
        <name>substrate</name>
    </ligand>
</feature>
<accession>A0A1W0WD54</accession>
<comment type="function">
    <text evidence="6">Catalyzes the transfer of endogenously produced octanoic acid from octanoyl-acyl-carrier-protein onto the lipoyl domains of lipoate-dependent enzymes. Lipoyl-ACP can also act as a substrate although octanoyl-ACP is likely to be the physiological substrate.</text>
</comment>
<dbReference type="PIRSF" id="PIRSF016262">
    <property type="entry name" value="LPLase"/>
    <property type="match status" value="1"/>
</dbReference>
<dbReference type="InterPro" id="IPR045864">
    <property type="entry name" value="aa-tRNA-synth_II/BPL/LPL"/>
</dbReference>
<organism evidence="11 12">
    <name type="scientific">Hypsibius exemplaris</name>
    <name type="common">Freshwater tardigrade</name>
    <dbReference type="NCBI Taxonomy" id="2072580"/>
    <lineage>
        <taxon>Eukaryota</taxon>
        <taxon>Metazoa</taxon>
        <taxon>Ecdysozoa</taxon>
        <taxon>Tardigrada</taxon>
        <taxon>Eutardigrada</taxon>
        <taxon>Parachela</taxon>
        <taxon>Hypsibioidea</taxon>
        <taxon>Hypsibiidae</taxon>
        <taxon>Hypsibius</taxon>
    </lineage>
</organism>
<dbReference type="NCBIfam" id="NF010925">
    <property type="entry name" value="PRK14345.1"/>
    <property type="match status" value="1"/>
</dbReference>
<dbReference type="OrthoDB" id="19908at2759"/>
<dbReference type="Gene3D" id="3.30.930.10">
    <property type="entry name" value="Bira Bifunctional Protein, Domain 2"/>
    <property type="match status" value="1"/>
</dbReference>
<evidence type="ECO:0000256" key="2">
    <source>
        <dbReference type="ARBA" id="ARBA00004821"/>
    </source>
</evidence>
<feature type="binding site" evidence="8">
    <location>
        <begin position="162"/>
        <end position="164"/>
    </location>
    <ligand>
        <name>substrate</name>
    </ligand>
</feature>
<dbReference type="FunFam" id="3.30.930.10:FF:000035">
    <property type="entry name" value="Putative lipoyltransferase 2, mitochondrial"/>
    <property type="match status" value="1"/>
</dbReference>
<gene>
    <name evidence="11" type="ORF">BV898_12658</name>
</gene>
<comment type="subcellular location">
    <subcellularLocation>
        <location evidence="1 6">Mitochondrion</location>
    </subcellularLocation>
</comment>
<feature type="binding site" evidence="8">
    <location>
        <begin position="96"/>
        <end position="103"/>
    </location>
    <ligand>
        <name>substrate</name>
    </ligand>
</feature>
<keyword evidence="5 6" id="KW-0012">Acyltransferase</keyword>
<evidence type="ECO:0000256" key="8">
    <source>
        <dbReference type="PIRSR" id="PIRSR016262-2"/>
    </source>
</evidence>
<dbReference type="Pfam" id="PF21948">
    <property type="entry name" value="LplA-B_cat"/>
    <property type="match status" value="1"/>
</dbReference>
<dbReference type="GO" id="GO:0033819">
    <property type="term" value="F:lipoyl(octanoyl) transferase activity"/>
    <property type="evidence" value="ECO:0007669"/>
    <property type="project" value="UniProtKB-EC"/>
</dbReference>
<evidence type="ECO:0000313" key="12">
    <source>
        <dbReference type="Proteomes" id="UP000192578"/>
    </source>
</evidence>
<dbReference type="EMBL" id="MTYJ01000130">
    <property type="protein sequence ID" value="OQV13118.1"/>
    <property type="molecule type" value="Genomic_DNA"/>
</dbReference>
<dbReference type="PANTHER" id="PTHR10993:SF7">
    <property type="entry name" value="LIPOYLTRANSFERASE 2, MITOCHONDRIAL-RELATED"/>
    <property type="match status" value="1"/>
</dbReference>
<evidence type="ECO:0000256" key="1">
    <source>
        <dbReference type="ARBA" id="ARBA00004173"/>
    </source>
</evidence>
<evidence type="ECO:0000259" key="10">
    <source>
        <dbReference type="PROSITE" id="PS51733"/>
    </source>
</evidence>
<evidence type="ECO:0000256" key="4">
    <source>
        <dbReference type="ARBA" id="ARBA00022679"/>
    </source>
</evidence>
<feature type="site" description="Lowers pKa of active site Cys" evidence="9">
    <location>
        <position position="159"/>
    </location>
</feature>
<dbReference type="GO" id="GO:0005739">
    <property type="term" value="C:mitochondrion"/>
    <property type="evidence" value="ECO:0007669"/>
    <property type="project" value="UniProtKB-SubCell"/>
</dbReference>
<dbReference type="SUPFAM" id="SSF55681">
    <property type="entry name" value="Class II aaRS and biotin synthetases"/>
    <property type="match status" value="1"/>
</dbReference>
<dbReference type="UniPathway" id="UPA00538">
    <property type="reaction ID" value="UER00592"/>
</dbReference>
<dbReference type="PROSITE" id="PS01313">
    <property type="entry name" value="LIPB"/>
    <property type="match status" value="1"/>
</dbReference>
<keyword evidence="6" id="KW-0496">Mitochondrion</keyword>
<protein>
    <recommendedName>
        <fullName evidence="6">Octanoyl-[acyl-carrier-protein]:protein N-octanoyltransferase LIPT2, mitochondrial</fullName>
        <ecNumber evidence="6">2.3.1.181</ecNumber>
    </recommendedName>
</protein>
<keyword evidence="4 6" id="KW-0808">Transferase</keyword>
<comment type="caution">
    <text evidence="11">The sequence shown here is derived from an EMBL/GenBank/DDBJ whole genome shotgun (WGS) entry which is preliminary data.</text>
</comment>
<comment type="catalytic activity">
    <reaction evidence="6">
        <text>octanoyl-[ACP] + L-lysyl-[protein] = N(6)-octanoyl-L-lysyl-[protein] + holo-[ACP] + H(+)</text>
        <dbReference type="Rhea" id="RHEA:17665"/>
        <dbReference type="Rhea" id="RHEA-COMP:9636"/>
        <dbReference type="Rhea" id="RHEA-COMP:9685"/>
        <dbReference type="Rhea" id="RHEA-COMP:9752"/>
        <dbReference type="Rhea" id="RHEA-COMP:9928"/>
        <dbReference type="ChEBI" id="CHEBI:15378"/>
        <dbReference type="ChEBI" id="CHEBI:29969"/>
        <dbReference type="ChEBI" id="CHEBI:64479"/>
        <dbReference type="ChEBI" id="CHEBI:78463"/>
        <dbReference type="ChEBI" id="CHEBI:78809"/>
        <dbReference type="EC" id="2.3.1.181"/>
    </reaction>
</comment>
<dbReference type="InterPro" id="IPR020605">
    <property type="entry name" value="Octanoyltransferase_CS"/>
</dbReference>